<dbReference type="NCBIfam" id="TIGR00231">
    <property type="entry name" value="small_GTP"/>
    <property type="match status" value="1"/>
</dbReference>
<protein>
    <submittedName>
        <fullName evidence="3">Uncharacterized protein</fullName>
    </submittedName>
</protein>
<comment type="caution">
    <text evidence="3">The sequence shown here is derived from an EMBL/GenBank/DDBJ whole genome shotgun (WGS) entry which is preliminary data.</text>
</comment>
<dbReference type="CDD" id="cd00154">
    <property type="entry name" value="Rab"/>
    <property type="match status" value="1"/>
</dbReference>
<keyword evidence="1" id="KW-0547">Nucleotide-binding</keyword>
<name>A0AAN8JD06_PATCE</name>
<dbReference type="PROSITE" id="PS51419">
    <property type="entry name" value="RAB"/>
    <property type="match status" value="1"/>
</dbReference>
<dbReference type="AlphaFoldDB" id="A0AAN8JD06"/>
<dbReference type="Gene3D" id="3.40.50.300">
    <property type="entry name" value="P-loop containing nucleotide triphosphate hydrolases"/>
    <property type="match status" value="1"/>
</dbReference>
<dbReference type="InterPro" id="IPR001806">
    <property type="entry name" value="Small_GTPase"/>
</dbReference>
<dbReference type="PRINTS" id="PR00449">
    <property type="entry name" value="RASTRNSFRMNG"/>
</dbReference>
<proteinExistence type="predicted"/>
<gene>
    <name evidence="3" type="ORF">SNE40_016985</name>
</gene>
<organism evidence="3 4">
    <name type="scientific">Patella caerulea</name>
    <name type="common">Rayed Mediterranean limpet</name>
    <dbReference type="NCBI Taxonomy" id="87958"/>
    <lineage>
        <taxon>Eukaryota</taxon>
        <taxon>Metazoa</taxon>
        <taxon>Spiralia</taxon>
        <taxon>Lophotrochozoa</taxon>
        <taxon>Mollusca</taxon>
        <taxon>Gastropoda</taxon>
        <taxon>Patellogastropoda</taxon>
        <taxon>Patelloidea</taxon>
        <taxon>Patellidae</taxon>
        <taxon>Patella</taxon>
    </lineage>
</organism>
<dbReference type="PANTHER" id="PTHR47977">
    <property type="entry name" value="RAS-RELATED PROTEIN RAB"/>
    <property type="match status" value="1"/>
</dbReference>
<evidence type="ECO:0000256" key="1">
    <source>
        <dbReference type="ARBA" id="ARBA00022741"/>
    </source>
</evidence>
<dbReference type="FunFam" id="3.40.50.300:FF:001447">
    <property type="entry name" value="Ras-related protein Rab-1B"/>
    <property type="match status" value="1"/>
</dbReference>
<evidence type="ECO:0000313" key="3">
    <source>
        <dbReference type="EMBL" id="KAK6173559.1"/>
    </source>
</evidence>
<dbReference type="PROSITE" id="PS51421">
    <property type="entry name" value="RAS"/>
    <property type="match status" value="1"/>
</dbReference>
<dbReference type="InterPro" id="IPR050227">
    <property type="entry name" value="Rab"/>
</dbReference>
<dbReference type="Pfam" id="PF00071">
    <property type="entry name" value="Ras"/>
    <property type="match status" value="1"/>
</dbReference>
<keyword evidence="4" id="KW-1185">Reference proteome</keyword>
<dbReference type="SMART" id="SM00173">
    <property type="entry name" value="RAS"/>
    <property type="match status" value="1"/>
</dbReference>
<sequence length="210" mass="24538">MDDMDSVKLLVVGEKSVGKTSFIRRFVDDKFTLETKSSVCMNYFYRRIDIDEDNELLVHIFDAPGGEEYNFFTSLYYKSVQGIIVMYDANDTSSVEDIQQRIKDIKQKILSDTVIIFVKNKIDVDGKHGAEIMIEKLAIENQITRMSVSCLTGQNVVATIRKVIEEIVNRKRKLREEWQPSNLRDKSEPRKVPKKRTYFKLMIKRILKKL</sequence>
<dbReference type="GO" id="GO:0003924">
    <property type="term" value="F:GTPase activity"/>
    <property type="evidence" value="ECO:0007669"/>
    <property type="project" value="InterPro"/>
</dbReference>
<dbReference type="InterPro" id="IPR005225">
    <property type="entry name" value="Small_GTP-bd"/>
</dbReference>
<evidence type="ECO:0000313" key="4">
    <source>
        <dbReference type="Proteomes" id="UP001347796"/>
    </source>
</evidence>
<dbReference type="GO" id="GO:0005525">
    <property type="term" value="F:GTP binding"/>
    <property type="evidence" value="ECO:0007669"/>
    <property type="project" value="UniProtKB-KW"/>
</dbReference>
<dbReference type="SMART" id="SM00175">
    <property type="entry name" value="RAB"/>
    <property type="match status" value="1"/>
</dbReference>
<evidence type="ECO:0000256" key="2">
    <source>
        <dbReference type="ARBA" id="ARBA00023134"/>
    </source>
</evidence>
<dbReference type="SUPFAM" id="SSF52540">
    <property type="entry name" value="P-loop containing nucleoside triphosphate hydrolases"/>
    <property type="match status" value="1"/>
</dbReference>
<dbReference type="InterPro" id="IPR027417">
    <property type="entry name" value="P-loop_NTPase"/>
</dbReference>
<dbReference type="EMBL" id="JAZGQO010000011">
    <property type="protein sequence ID" value="KAK6173559.1"/>
    <property type="molecule type" value="Genomic_DNA"/>
</dbReference>
<accession>A0AAN8JD06</accession>
<dbReference type="Proteomes" id="UP001347796">
    <property type="component" value="Unassembled WGS sequence"/>
</dbReference>
<reference evidence="3 4" key="1">
    <citation type="submission" date="2024-01" db="EMBL/GenBank/DDBJ databases">
        <title>The genome of the rayed Mediterranean limpet Patella caerulea (Linnaeus, 1758).</title>
        <authorList>
            <person name="Anh-Thu Weber A."/>
            <person name="Halstead-Nussloch G."/>
        </authorList>
    </citation>
    <scope>NUCLEOTIDE SEQUENCE [LARGE SCALE GENOMIC DNA]</scope>
    <source>
        <strain evidence="3">AATW-2023a</strain>
        <tissue evidence="3">Whole specimen</tissue>
    </source>
</reference>
<keyword evidence="2" id="KW-0342">GTP-binding</keyword>